<dbReference type="SUPFAM" id="SSF49899">
    <property type="entry name" value="Concanavalin A-like lectins/glucanases"/>
    <property type="match status" value="1"/>
</dbReference>
<dbReference type="Pfam" id="PF13585">
    <property type="entry name" value="CHU_C"/>
    <property type="match status" value="1"/>
</dbReference>
<keyword evidence="3" id="KW-1185">Reference proteome</keyword>
<dbReference type="PROSITE" id="PS50093">
    <property type="entry name" value="PKD"/>
    <property type="match status" value="1"/>
</dbReference>
<sequence length="783" mass="86628">MGNTFSLRLIFSVTFLALVYSFLPNVSKAQLGFPYCESFEGGTVQDNTIFGGSARLTDGVIRLTDAVVDQNGFIYIDIPFSSTYGLKASFEYYSYGGSGADGLSFFLFDAETPVFSPGGFGGSLGYAQRNNEAGLSRAYLGVGFDEFGNFGNSAEGKSGGFFGVGTDLVPNAVVVRGPGNGLIGYPFVVGRRTMQTGNDGMRPDDQFPISSGGFNANRVKDPNTPGYRKVFIELQPNPEEGGFFLTVRMMVTTVPGQPKMLTIFDRPYYFIAPQNLKVGFAGSTGGLTNIHEIDDLIVEVYDLDGLEEPLAKNIDDKASCASQENTFEITSNEVELFNENSQIACLQFYASLEEIEAEDADVCSRAKCRPENRVLELPQGVFRAADQGGKFTFFPNPEYIDDTVKVYYTVTDNYGKTSKGKYISLLIQESPDPVSLVAEGFDPEIDQARRCEGEGILLKAIGDEAYFSFEWYKNDELIPGSNTGEWLASEAGVYQVIAYNSKNCPAKSNLFEIIIPSFPSLEIDSPVVGCRVGMTLDIRDYITNYDLELYDYQLETPLGLFLENEEMASVNISGTYFLRIKHKDLSCWSEPVAFEVKIVTEVLVARFDYEADGTGIKTEEEGGIFIDDPIRFNDLSTGGVVSWLWEFDDGNTSTLSSPVHVFGKKGNFKVKLTVTNELGCEKSFEMEVPLTLSYRVMFPTGFTPTMEENQFFRPKTKGIVNMELLIFNLWGNMLFRTDVLDTDGWDGRINGELAPAGNYVYRVNMVSIDGEFIEESGTFSLIR</sequence>
<evidence type="ECO:0000259" key="1">
    <source>
        <dbReference type="PROSITE" id="PS50093"/>
    </source>
</evidence>
<reference evidence="3" key="1">
    <citation type="journal article" date="2019" name="Int. J. Syst. Evol. Microbiol.">
        <title>The Global Catalogue of Microorganisms (GCM) 10K type strain sequencing project: providing services to taxonomists for standard genome sequencing and annotation.</title>
        <authorList>
            <consortium name="The Broad Institute Genomics Platform"/>
            <consortium name="The Broad Institute Genome Sequencing Center for Infectious Disease"/>
            <person name="Wu L."/>
            <person name="Ma J."/>
        </authorList>
    </citation>
    <scope>NUCLEOTIDE SEQUENCE [LARGE SCALE GENOMIC DNA]</scope>
    <source>
        <strain evidence="3">KCTC 19812</strain>
    </source>
</reference>
<evidence type="ECO:0000313" key="2">
    <source>
        <dbReference type="EMBL" id="MFD2200356.1"/>
    </source>
</evidence>
<dbReference type="CDD" id="cd00146">
    <property type="entry name" value="PKD"/>
    <property type="match status" value="1"/>
</dbReference>
<dbReference type="InterPro" id="IPR000601">
    <property type="entry name" value="PKD_dom"/>
</dbReference>
<evidence type="ECO:0000313" key="3">
    <source>
        <dbReference type="Proteomes" id="UP001597414"/>
    </source>
</evidence>
<dbReference type="Pfam" id="PF18911">
    <property type="entry name" value="PKD_4"/>
    <property type="match status" value="1"/>
</dbReference>
<feature type="domain" description="PKD" evidence="1">
    <location>
        <begin position="630"/>
        <end position="679"/>
    </location>
</feature>
<dbReference type="SMART" id="SM00089">
    <property type="entry name" value="PKD"/>
    <property type="match status" value="1"/>
</dbReference>
<dbReference type="Proteomes" id="UP001597414">
    <property type="component" value="Unassembled WGS sequence"/>
</dbReference>
<dbReference type="Gene3D" id="2.60.120.200">
    <property type="match status" value="1"/>
</dbReference>
<dbReference type="Gene3D" id="2.60.40.10">
    <property type="entry name" value="Immunoglobulins"/>
    <property type="match status" value="1"/>
</dbReference>
<dbReference type="SUPFAM" id="SSF49299">
    <property type="entry name" value="PKD domain"/>
    <property type="match status" value="1"/>
</dbReference>
<name>A0ABW5B6H7_9BACT</name>
<accession>A0ABW5B6H7</accession>
<protein>
    <submittedName>
        <fullName evidence="2">PKD domain-containing protein</fullName>
    </submittedName>
</protein>
<dbReference type="InterPro" id="IPR013783">
    <property type="entry name" value="Ig-like_fold"/>
</dbReference>
<comment type="caution">
    <text evidence="2">The sequence shown here is derived from an EMBL/GenBank/DDBJ whole genome shotgun (WGS) entry which is preliminary data.</text>
</comment>
<dbReference type="InterPro" id="IPR013320">
    <property type="entry name" value="ConA-like_dom_sf"/>
</dbReference>
<dbReference type="EMBL" id="JBHUIV010000005">
    <property type="protein sequence ID" value="MFD2200356.1"/>
    <property type="molecule type" value="Genomic_DNA"/>
</dbReference>
<proteinExistence type="predicted"/>
<gene>
    <name evidence="2" type="ORF">ACFSKV_02175</name>
</gene>
<dbReference type="RefSeq" id="WP_380800022.1">
    <property type="nucleotide sequence ID" value="NZ_JBHUIV010000005.1"/>
</dbReference>
<organism evidence="2 3">
    <name type="scientific">Shivajiella indica</name>
    <dbReference type="NCBI Taxonomy" id="872115"/>
    <lineage>
        <taxon>Bacteria</taxon>
        <taxon>Pseudomonadati</taxon>
        <taxon>Bacteroidota</taxon>
        <taxon>Cytophagia</taxon>
        <taxon>Cytophagales</taxon>
        <taxon>Cyclobacteriaceae</taxon>
        <taxon>Shivajiella</taxon>
    </lineage>
</organism>
<dbReference type="InterPro" id="IPR022409">
    <property type="entry name" value="PKD/Chitinase_dom"/>
</dbReference>
<dbReference type="InterPro" id="IPR035986">
    <property type="entry name" value="PKD_dom_sf"/>
</dbReference>